<dbReference type="GO" id="GO:0043226">
    <property type="term" value="C:organelle"/>
    <property type="evidence" value="ECO:0007669"/>
    <property type="project" value="UniProtKB-ARBA"/>
</dbReference>
<evidence type="ECO:0000256" key="11">
    <source>
        <dbReference type="ARBA" id="ARBA00047430"/>
    </source>
</evidence>
<dbReference type="InterPro" id="IPR008271">
    <property type="entry name" value="Ser/Thr_kinase_AS"/>
</dbReference>
<evidence type="ECO:0000256" key="14">
    <source>
        <dbReference type="PROSITE-ProRule" id="PRU10141"/>
    </source>
</evidence>
<dbReference type="InterPro" id="IPR000719">
    <property type="entry name" value="Prot_kinase_dom"/>
</dbReference>
<evidence type="ECO:0000256" key="5">
    <source>
        <dbReference type="ARBA" id="ARBA00022679"/>
    </source>
</evidence>
<reference evidence="17" key="2">
    <citation type="submission" date="2025-08" db="UniProtKB">
        <authorList>
            <consortium name="Ensembl"/>
        </authorList>
    </citation>
    <scope>IDENTIFICATION</scope>
</reference>
<dbReference type="FunFam" id="3.10.450.50:FF:000001">
    <property type="entry name" value="calcium/calmodulin-dependent protein kinase type II subunit gamma isoform X1"/>
    <property type="match status" value="1"/>
</dbReference>
<evidence type="ECO:0000256" key="3">
    <source>
        <dbReference type="ARBA" id="ARBA00022527"/>
    </source>
</evidence>
<dbReference type="GeneTree" id="ENSGT00940000158973"/>
<dbReference type="Gene3D" id="3.30.200.20">
    <property type="entry name" value="Phosphorylase Kinase, domain 1"/>
    <property type="match status" value="1"/>
</dbReference>
<keyword evidence="6 14" id="KW-0547">Nucleotide-binding</keyword>
<dbReference type="EC" id="2.7.11.17" evidence="2"/>
<dbReference type="InterPro" id="IPR032710">
    <property type="entry name" value="NTF2-like_dom_sf"/>
</dbReference>
<dbReference type="PROSITE" id="PS50011">
    <property type="entry name" value="PROTEIN_KINASE_DOM"/>
    <property type="match status" value="1"/>
</dbReference>
<dbReference type="Proteomes" id="UP000265120">
    <property type="component" value="Chromosome Z"/>
</dbReference>
<dbReference type="Pfam" id="PF00069">
    <property type="entry name" value="Pkinase"/>
    <property type="match status" value="1"/>
</dbReference>
<dbReference type="InterPro" id="IPR017441">
    <property type="entry name" value="Protein_kinase_ATP_BS"/>
</dbReference>
<dbReference type="STRING" id="244447.ENSCSEP00000032096"/>
<evidence type="ECO:0000256" key="2">
    <source>
        <dbReference type="ARBA" id="ARBA00012434"/>
    </source>
</evidence>
<evidence type="ECO:0000313" key="17">
    <source>
        <dbReference type="Ensembl" id="ENSCSEP00000032096.1"/>
    </source>
</evidence>
<dbReference type="InterPro" id="IPR013543">
    <property type="entry name" value="Ca/CaM-dep_prot_kinase-assoc"/>
</dbReference>
<keyword evidence="18" id="KW-1185">Reference proteome</keyword>
<evidence type="ECO:0000256" key="15">
    <source>
        <dbReference type="RuleBase" id="RU000304"/>
    </source>
</evidence>
<dbReference type="InParanoid" id="A0A3P8X339"/>
<dbReference type="CDD" id="cd14086">
    <property type="entry name" value="STKc_CaMKII"/>
    <property type="match status" value="1"/>
</dbReference>
<dbReference type="GO" id="GO:0004683">
    <property type="term" value="F:calcium/calmodulin-dependent protein kinase activity"/>
    <property type="evidence" value="ECO:0007669"/>
    <property type="project" value="UniProtKB-EC"/>
</dbReference>
<dbReference type="AlphaFoldDB" id="A0A3P8X339"/>
<dbReference type="PROSITE" id="PS00107">
    <property type="entry name" value="PROTEIN_KINASE_ATP"/>
    <property type="match status" value="1"/>
</dbReference>
<comment type="subunit">
    <text evidence="13">CAMK2 is composed of four different chains: alpha, beta, gamma, and delta. The different isoforms assemble into homo- or heteromultimeric holoenzymes composed of 8 to 12 subunits.</text>
</comment>
<dbReference type="FunFam" id="3.30.200.20:FF:000002">
    <property type="entry name" value="Calcium/calmodulin-dependent protein kinase type II subunit delta isoform 2"/>
    <property type="match status" value="1"/>
</dbReference>
<dbReference type="Pfam" id="PF08332">
    <property type="entry name" value="CaMKII_AD"/>
    <property type="match status" value="1"/>
</dbReference>
<protein>
    <recommendedName>
        <fullName evidence="2">calcium/calmodulin-dependent protein kinase</fullName>
        <ecNumber evidence="2">2.7.11.17</ecNumber>
    </recommendedName>
</protein>
<dbReference type="OMA" id="CXGRQTT"/>
<evidence type="ECO:0000256" key="12">
    <source>
        <dbReference type="ARBA" id="ARBA00056581"/>
    </source>
</evidence>
<proteinExistence type="inferred from homology"/>
<reference evidence="17" key="3">
    <citation type="submission" date="2025-09" db="UniProtKB">
        <authorList>
            <consortium name="Ensembl"/>
        </authorList>
    </citation>
    <scope>IDENTIFICATION</scope>
</reference>
<evidence type="ECO:0000256" key="7">
    <source>
        <dbReference type="ARBA" id="ARBA00022777"/>
    </source>
</evidence>
<comment type="catalytic activity">
    <reaction evidence="10">
        <text>L-threonyl-[protein] + ATP = O-phospho-L-threonyl-[protein] + ADP + H(+)</text>
        <dbReference type="Rhea" id="RHEA:46608"/>
        <dbReference type="Rhea" id="RHEA-COMP:11060"/>
        <dbReference type="Rhea" id="RHEA-COMP:11605"/>
        <dbReference type="ChEBI" id="CHEBI:15378"/>
        <dbReference type="ChEBI" id="CHEBI:30013"/>
        <dbReference type="ChEBI" id="CHEBI:30616"/>
        <dbReference type="ChEBI" id="CHEBI:61977"/>
        <dbReference type="ChEBI" id="CHEBI:456216"/>
        <dbReference type="EC" id="2.7.11.17"/>
    </reaction>
</comment>
<dbReference type="FunFam" id="1.10.510.10:FF:000001">
    <property type="entry name" value="Calcium/calmodulin-dependent protein kinase type II subunit delta"/>
    <property type="match status" value="1"/>
</dbReference>
<dbReference type="InterPro" id="IPR011009">
    <property type="entry name" value="Kinase-like_dom_sf"/>
</dbReference>
<evidence type="ECO:0000256" key="1">
    <source>
        <dbReference type="ARBA" id="ARBA00005354"/>
    </source>
</evidence>
<organism evidence="17 18">
    <name type="scientific">Cynoglossus semilaevis</name>
    <name type="common">Tongue sole</name>
    <dbReference type="NCBI Taxonomy" id="244447"/>
    <lineage>
        <taxon>Eukaryota</taxon>
        <taxon>Metazoa</taxon>
        <taxon>Chordata</taxon>
        <taxon>Craniata</taxon>
        <taxon>Vertebrata</taxon>
        <taxon>Euteleostomi</taxon>
        <taxon>Actinopterygii</taxon>
        <taxon>Neopterygii</taxon>
        <taxon>Teleostei</taxon>
        <taxon>Neoteleostei</taxon>
        <taxon>Acanthomorphata</taxon>
        <taxon>Carangaria</taxon>
        <taxon>Pleuronectiformes</taxon>
        <taxon>Pleuronectoidei</taxon>
        <taxon>Cynoglossidae</taxon>
        <taxon>Cynoglossinae</taxon>
        <taxon>Cynoglossus</taxon>
    </lineage>
</organism>
<dbReference type="Gene3D" id="3.10.450.50">
    <property type="match status" value="1"/>
</dbReference>
<keyword evidence="4" id="KW-0597">Phosphoprotein</keyword>
<accession>A0A3P8X339</accession>
<dbReference type="PANTHER" id="PTHR24347">
    <property type="entry name" value="SERINE/THREONINE-PROTEIN KINASE"/>
    <property type="match status" value="1"/>
</dbReference>
<comment type="function">
    <text evidence="12">CaM-kinase II (CAMK2) is a prominent kinase in the central nervous system.</text>
</comment>
<keyword evidence="7" id="KW-0418">Kinase</keyword>
<feature type="domain" description="Protein kinase" evidence="16">
    <location>
        <begin position="13"/>
        <end position="271"/>
    </location>
</feature>
<keyword evidence="5" id="KW-0808">Transferase</keyword>
<dbReference type="PROSITE" id="PS00108">
    <property type="entry name" value="PROTEIN_KINASE_ST"/>
    <property type="match status" value="1"/>
</dbReference>
<evidence type="ECO:0000256" key="4">
    <source>
        <dbReference type="ARBA" id="ARBA00022553"/>
    </source>
</evidence>
<name>A0A3P8X339_CYNSE</name>
<evidence type="ECO:0000259" key="16">
    <source>
        <dbReference type="PROSITE" id="PS50011"/>
    </source>
</evidence>
<sequence length="455" mass="51888">MATTTCTRFTDEYQLYEELGKGAFSVVRRCAKLCTGQEYAAKIINTKKLSARDHQKLEREARICRLLKHPNIVRLHDSISEEGFHYLLFDLVTGGELFEDIVAREYYSEADASHCIHQILDSVHHIHQHDIVHRDLKPENLLLASKCKNAAVKLADFGLAIEVQGDQQAWFGFAGTPGYLSPEVLRKEAYGKPVDIWACGVILYILLVGYPPFWDEDQHKLYQQIKAGAYDFPSPEWDTVTPEAKNLINQMLTINPAKRVTAQEALKHPWVCQRSTVASMMHRQETVECLKKFNARRKLKPCVCKLLILIDSFFYPNVLSAARKQEIIKITEQLIEAINNGDFEAYAKICDPGLTSFEPEALGNLVEGMDFHRFYFENLLAKNSKPIHTTILNPHVHLIGEDAACIAYIRLTQFVDSQGQPRSSQSEETRVWHRRDSKWQNIHFHCSGAPAAPLQ</sequence>
<keyword evidence="9" id="KW-0112">Calmodulin-binding</keyword>
<dbReference type="GO" id="GO:0005516">
    <property type="term" value="F:calmodulin binding"/>
    <property type="evidence" value="ECO:0007669"/>
    <property type="project" value="UniProtKB-KW"/>
</dbReference>
<evidence type="ECO:0000256" key="6">
    <source>
        <dbReference type="ARBA" id="ARBA00022741"/>
    </source>
</evidence>
<comment type="catalytic activity">
    <reaction evidence="11">
        <text>L-seryl-[protein] + ATP = O-phospho-L-seryl-[protein] + ADP + H(+)</text>
        <dbReference type="Rhea" id="RHEA:17989"/>
        <dbReference type="Rhea" id="RHEA-COMP:9863"/>
        <dbReference type="Rhea" id="RHEA-COMP:11604"/>
        <dbReference type="ChEBI" id="CHEBI:15378"/>
        <dbReference type="ChEBI" id="CHEBI:29999"/>
        <dbReference type="ChEBI" id="CHEBI:30616"/>
        <dbReference type="ChEBI" id="CHEBI:83421"/>
        <dbReference type="ChEBI" id="CHEBI:456216"/>
        <dbReference type="EC" id="2.7.11.17"/>
    </reaction>
</comment>
<comment type="similarity">
    <text evidence="1">Belongs to the protein kinase superfamily. CAMK Ser/Thr protein kinase family. CaMK subfamily.</text>
</comment>
<dbReference type="SMART" id="SM00220">
    <property type="entry name" value="S_TKc"/>
    <property type="match status" value="1"/>
</dbReference>
<evidence type="ECO:0000256" key="9">
    <source>
        <dbReference type="ARBA" id="ARBA00022860"/>
    </source>
</evidence>
<dbReference type="SUPFAM" id="SSF54427">
    <property type="entry name" value="NTF2-like"/>
    <property type="match status" value="1"/>
</dbReference>
<keyword evidence="8 14" id="KW-0067">ATP-binding</keyword>
<evidence type="ECO:0000256" key="10">
    <source>
        <dbReference type="ARBA" id="ARBA00047307"/>
    </source>
</evidence>
<dbReference type="GO" id="GO:0005524">
    <property type="term" value="F:ATP binding"/>
    <property type="evidence" value="ECO:0007669"/>
    <property type="project" value="UniProtKB-UniRule"/>
</dbReference>
<dbReference type="Ensembl" id="ENSCSET00000032514.1">
    <property type="protein sequence ID" value="ENSCSEP00000032096.1"/>
    <property type="gene ID" value="ENSCSEG00000020604.1"/>
</dbReference>
<reference evidence="17 18" key="1">
    <citation type="journal article" date="2014" name="Nat. Genet.">
        <title>Whole-genome sequence of a flatfish provides insights into ZW sex chromosome evolution and adaptation to a benthic lifestyle.</title>
        <authorList>
            <person name="Chen S."/>
            <person name="Zhang G."/>
            <person name="Shao C."/>
            <person name="Huang Q."/>
            <person name="Liu G."/>
            <person name="Zhang P."/>
            <person name="Song W."/>
            <person name="An N."/>
            <person name="Chalopin D."/>
            <person name="Volff J.N."/>
            <person name="Hong Y."/>
            <person name="Li Q."/>
            <person name="Sha Z."/>
            <person name="Zhou H."/>
            <person name="Xie M."/>
            <person name="Yu Q."/>
            <person name="Liu Y."/>
            <person name="Xiang H."/>
            <person name="Wang N."/>
            <person name="Wu K."/>
            <person name="Yang C."/>
            <person name="Zhou Q."/>
            <person name="Liao X."/>
            <person name="Yang L."/>
            <person name="Hu Q."/>
            <person name="Zhang J."/>
            <person name="Meng L."/>
            <person name="Jin L."/>
            <person name="Tian Y."/>
            <person name="Lian J."/>
            <person name="Yang J."/>
            <person name="Miao G."/>
            <person name="Liu S."/>
            <person name="Liang Z."/>
            <person name="Yan F."/>
            <person name="Li Y."/>
            <person name="Sun B."/>
            <person name="Zhang H."/>
            <person name="Zhang J."/>
            <person name="Zhu Y."/>
            <person name="Du M."/>
            <person name="Zhao Y."/>
            <person name="Schartl M."/>
            <person name="Tang Q."/>
            <person name="Wang J."/>
        </authorList>
    </citation>
    <scope>NUCLEOTIDE SEQUENCE</scope>
</reference>
<evidence type="ECO:0000256" key="13">
    <source>
        <dbReference type="ARBA" id="ARBA00064333"/>
    </source>
</evidence>
<feature type="binding site" evidence="14">
    <location>
        <position position="42"/>
    </location>
    <ligand>
        <name>ATP</name>
        <dbReference type="ChEBI" id="CHEBI:30616"/>
    </ligand>
</feature>
<dbReference type="SUPFAM" id="SSF56112">
    <property type="entry name" value="Protein kinase-like (PK-like)"/>
    <property type="match status" value="1"/>
</dbReference>
<gene>
    <name evidence="17" type="primary">CAMK2B</name>
</gene>
<dbReference type="Gene3D" id="6.10.140.620">
    <property type="match status" value="1"/>
</dbReference>
<keyword evidence="3 15" id="KW-0723">Serine/threonine-protein kinase</keyword>
<dbReference type="Gene3D" id="1.10.510.10">
    <property type="entry name" value="Transferase(Phosphotransferase) domain 1"/>
    <property type="match status" value="1"/>
</dbReference>
<evidence type="ECO:0000313" key="18">
    <source>
        <dbReference type="Proteomes" id="UP000265120"/>
    </source>
</evidence>
<evidence type="ECO:0000256" key="8">
    <source>
        <dbReference type="ARBA" id="ARBA00022840"/>
    </source>
</evidence>